<feature type="domain" description="Acyl-CoA oxidase C-alpha1" evidence="18">
    <location>
        <begin position="317"/>
        <end position="471"/>
    </location>
</feature>
<dbReference type="GO" id="GO:0071949">
    <property type="term" value="F:FAD binding"/>
    <property type="evidence" value="ECO:0007669"/>
    <property type="project" value="InterPro"/>
</dbReference>
<reference evidence="19 20" key="1">
    <citation type="submission" date="2016-07" db="EMBL/GenBank/DDBJ databases">
        <title>Pervasive Adenine N6-methylation of Active Genes in Fungi.</title>
        <authorList>
            <consortium name="DOE Joint Genome Institute"/>
            <person name="Mondo S.J."/>
            <person name="Dannebaum R.O."/>
            <person name="Kuo R.C."/>
            <person name="Labutti K."/>
            <person name="Haridas S."/>
            <person name="Kuo A."/>
            <person name="Salamov A."/>
            <person name="Ahrendt S.R."/>
            <person name="Lipzen A."/>
            <person name="Sullivan W."/>
            <person name="Andreopoulos W.B."/>
            <person name="Clum A."/>
            <person name="Lindquist E."/>
            <person name="Daum C."/>
            <person name="Ramamoorthy G.K."/>
            <person name="Gryganskyi A."/>
            <person name="Culley D."/>
            <person name="Magnuson J.K."/>
            <person name="James T.Y."/>
            <person name="O'Malley M.A."/>
            <person name="Stajich J.E."/>
            <person name="Spatafora J.W."/>
            <person name="Visel A."/>
            <person name="Grigoriev I.V."/>
        </authorList>
    </citation>
    <scope>NUCLEOTIDE SEQUENCE [LARGE SCALE GENOMIC DNA]</scope>
    <source>
        <strain evidence="19 20">PL171</strain>
    </source>
</reference>
<dbReference type="GO" id="GO:0055088">
    <property type="term" value="P:lipid homeostasis"/>
    <property type="evidence" value="ECO:0007669"/>
    <property type="project" value="TreeGrafter"/>
</dbReference>
<feature type="domain" description="Acyl-CoA oxidase C-terminal" evidence="15">
    <location>
        <begin position="546"/>
        <end position="659"/>
    </location>
</feature>
<keyword evidence="10" id="KW-0443">Lipid metabolism</keyword>
<evidence type="ECO:0000259" key="15">
    <source>
        <dbReference type="Pfam" id="PF01756"/>
    </source>
</evidence>
<feature type="binding site" evidence="14">
    <location>
        <position position="180"/>
    </location>
    <ligand>
        <name>FAD</name>
        <dbReference type="ChEBI" id="CHEBI:57692"/>
    </ligand>
</feature>
<evidence type="ECO:0000313" key="20">
    <source>
        <dbReference type="Proteomes" id="UP000193411"/>
    </source>
</evidence>
<keyword evidence="8" id="KW-0276">Fatty acid metabolism</keyword>
<dbReference type="AlphaFoldDB" id="A0A1Y2HF40"/>
<evidence type="ECO:0000256" key="8">
    <source>
        <dbReference type="ARBA" id="ARBA00022832"/>
    </source>
</evidence>
<dbReference type="GO" id="GO:0033540">
    <property type="term" value="P:fatty acid beta-oxidation using acyl-CoA oxidase"/>
    <property type="evidence" value="ECO:0007669"/>
    <property type="project" value="UniProtKB-UniPathway"/>
</dbReference>
<dbReference type="Gene3D" id="1.10.540.10">
    <property type="entry name" value="Acyl-CoA dehydrogenase/oxidase, N-terminal domain"/>
    <property type="match status" value="1"/>
</dbReference>
<dbReference type="Pfam" id="PF02770">
    <property type="entry name" value="Acyl-CoA_dh_M"/>
    <property type="match status" value="1"/>
</dbReference>
<dbReference type="EMBL" id="MCFL01000038">
    <property type="protein sequence ID" value="ORZ33159.1"/>
    <property type="molecule type" value="Genomic_DNA"/>
</dbReference>
<dbReference type="Pfam" id="PF14749">
    <property type="entry name" value="Acyl-CoA_ox_N"/>
    <property type="match status" value="1"/>
</dbReference>
<evidence type="ECO:0000259" key="17">
    <source>
        <dbReference type="Pfam" id="PF14749"/>
    </source>
</evidence>
<evidence type="ECO:0000259" key="18">
    <source>
        <dbReference type="Pfam" id="PF22924"/>
    </source>
</evidence>
<dbReference type="InterPro" id="IPR012258">
    <property type="entry name" value="Acyl-CoA_oxidase"/>
</dbReference>
<dbReference type="STRING" id="765915.A0A1Y2HF40"/>
<feature type="domain" description="Acyl-CoA oxidase/dehydrogenase middle" evidence="16">
    <location>
        <begin position="176"/>
        <end position="286"/>
    </location>
</feature>
<keyword evidence="11" id="KW-0576">Peroxisome</keyword>
<dbReference type="OrthoDB" id="538336at2759"/>
<dbReference type="SUPFAM" id="SSF56645">
    <property type="entry name" value="Acyl-CoA dehydrogenase NM domain-like"/>
    <property type="match status" value="1"/>
</dbReference>
<dbReference type="GO" id="GO:0003997">
    <property type="term" value="F:acyl-CoA oxidase activity"/>
    <property type="evidence" value="ECO:0007669"/>
    <property type="project" value="UniProtKB-EC"/>
</dbReference>
<dbReference type="PANTHER" id="PTHR10909:SF250">
    <property type="entry name" value="PEROXISOMAL ACYL-COENZYME A OXIDASE 1"/>
    <property type="match status" value="1"/>
</dbReference>
<comment type="pathway">
    <text evidence="4">Lipid metabolism; peroxisomal fatty acid beta-oxidation.</text>
</comment>
<dbReference type="InterPro" id="IPR055060">
    <property type="entry name" value="ACOX_C_alpha1"/>
</dbReference>
<comment type="catalytic activity">
    <reaction evidence="1">
        <text>a 2,3-saturated acyl-CoA + O2 = a (2E)-enoyl-CoA + H2O2</text>
        <dbReference type="Rhea" id="RHEA:38959"/>
        <dbReference type="ChEBI" id="CHEBI:15379"/>
        <dbReference type="ChEBI" id="CHEBI:16240"/>
        <dbReference type="ChEBI" id="CHEBI:58856"/>
        <dbReference type="ChEBI" id="CHEBI:65111"/>
        <dbReference type="EC" id="1.3.3.6"/>
    </reaction>
</comment>
<dbReference type="GO" id="GO:0005504">
    <property type="term" value="F:fatty acid binding"/>
    <property type="evidence" value="ECO:0007669"/>
    <property type="project" value="TreeGrafter"/>
</dbReference>
<dbReference type="InterPro" id="IPR009100">
    <property type="entry name" value="AcylCoA_DH/oxidase_NM_dom_sf"/>
</dbReference>
<dbReference type="InterPro" id="IPR046373">
    <property type="entry name" value="Acyl-CoA_Oxase/DH_mid-dom_sf"/>
</dbReference>
<evidence type="ECO:0000256" key="14">
    <source>
        <dbReference type="PIRSR" id="PIRSR000168-2"/>
    </source>
</evidence>
<evidence type="ECO:0000313" key="19">
    <source>
        <dbReference type="EMBL" id="ORZ33159.1"/>
    </source>
</evidence>
<evidence type="ECO:0000256" key="6">
    <source>
        <dbReference type="ARBA" id="ARBA00022630"/>
    </source>
</evidence>
<evidence type="ECO:0000256" key="1">
    <source>
        <dbReference type="ARBA" id="ARBA00001201"/>
    </source>
</evidence>
<dbReference type="PIRSF" id="PIRSF000168">
    <property type="entry name" value="Acyl-CoA_oxidase"/>
    <property type="match status" value="1"/>
</dbReference>
<protein>
    <recommendedName>
        <fullName evidence="12">Acyl-coenzyme A oxidase</fullName>
    </recommendedName>
</protein>
<organism evidence="19 20">
    <name type="scientific">Catenaria anguillulae PL171</name>
    <dbReference type="NCBI Taxonomy" id="765915"/>
    <lineage>
        <taxon>Eukaryota</taxon>
        <taxon>Fungi</taxon>
        <taxon>Fungi incertae sedis</taxon>
        <taxon>Blastocladiomycota</taxon>
        <taxon>Blastocladiomycetes</taxon>
        <taxon>Blastocladiales</taxon>
        <taxon>Catenariaceae</taxon>
        <taxon>Catenaria</taxon>
    </lineage>
</organism>
<dbReference type="InterPro" id="IPR006091">
    <property type="entry name" value="Acyl-CoA_Oxase/DH_mid-dom"/>
</dbReference>
<comment type="cofactor">
    <cofactor evidence="2">
        <name>FAD</name>
        <dbReference type="ChEBI" id="CHEBI:57692"/>
    </cofactor>
</comment>
<dbReference type="PANTHER" id="PTHR10909">
    <property type="entry name" value="ELECTRON TRANSPORT OXIDOREDUCTASE"/>
    <property type="match status" value="1"/>
</dbReference>
<dbReference type="InterPro" id="IPR036250">
    <property type="entry name" value="AcylCo_DH-like_C"/>
</dbReference>
<keyword evidence="9" id="KW-0560">Oxidoreductase</keyword>
<evidence type="ECO:0000256" key="4">
    <source>
        <dbReference type="ARBA" id="ARBA00004846"/>
    </source>
</evidence>
<evidence type="ECO:0000256" key="13">
    <source>
        <dbReference type="PIRSR" id="PIRSR000168-1"/>
    </source>
</evidence>
<evidence type="ECO:0000256" key="5">
    <source>
        <dbReference type="ARBA" id="ARBA00006288"/>
    </source>
</evidence>
<evidence type="ECO:0000256" key="12">
    <source>
        <dbReference type="PIRNR" id="PIRNR000168"/>
    </source>
</evidence>
<dbReference type="Proteomes" id="UP000193411">
    <property type="component" value="Unassembled WGS sequence"/>
</dbReference>
<evidence type="ECO:0000256" key="9">
    <source>
        <dbReference type="ARBA" id="ARBA00023002"/>
    </source>
</evidence>
<evidence type="ECO:0000256" key="3">
    <source>
        <dbReference type="ARBA" id="ARBA00004275"/>
    </source>
</evidence>
<dbReference type="InterPro" id="IPR037069">
    <property type="entry name" value="AcylCoA_DH/ox_N_sf"/>
</dbReference>
<proteinExistence type="inferred from homology"/>
<gene>
    <name evidence="19" type="ORF">BCR44DRAFT_49192</name>
</gene>
<evidence type="ECO:0000256" key="11">
    <source>
        <dbReference type="ARBA" id="ARBA00023140"/>
    </source>
</evidence>
<dbReference type="Gene3D" id="1.20.140.10">
    <property type="entry name" value="Butyryl-CoA Dehydrogenase, subunit A, domain 3"/>
    <property type="match status" value="1"/>
</dbReference>
<evidence type="ECO:0000256" key="2">
    <source>
        <dbReference type="ARBA" id="ARBA00001974"/>
    </source>
</evidence>
<dbReference type="SUPFAM" id="SSF47203">
    <property type="entry name" value="Acyl-CoA dehydrogenase C-terminal domain-like"/>
    <property type="match status" value="2"/>
</dbReference>
<feature type="binding site" evidence="14">
    <location>
        <position position="219"/>
    </location>
    <ligand>
        <name>FAD</name>
        <dbReference type="ChEBI" id="CHEBI:57692"/>
    </ligand>
</feature>
<evidence type="ECO:0000259" key="16">
    <source>
        <dbReference type="Pfam" id="PF02770"/>
    </source>
</evidence>
<evidence type="ECO:0000256" key="7">
    <source>
        <dbReference type="ARBA" id="ARBA00022827"/>
    </source>
</evidence>
<sequence>MIRVPFTPPAARDFAALLARLPAPSADTQLTILPWAVPPTCHRDLTKERLGHKDLIHDLNLAWFHDNNPQLREFRFRLQALFASDPVIANAPHKQYFMSKAELYERACKVMAAVLRIIDKYAIPPELHVVVWEATGELVPIFLHLGMVIPTFESLATRDQQAYWLPKLRSLSAWFAFAQTEVGAGSDVQAIETTAELDVETDEWVLNTPTITSGKCWPGALAHTANHALVMAQVRVRGTQYGVHPIIVQLREDGTHEPKQGIKLMDLGPKIGFNVMDNGILYLTNVRVPRTHLLGKSLSVSANGTSVRPVAPPALLYKTLLQMRAGIVTGASYALWRACTIATRYSVIRRQFGGQSHAQSTQIIDYPTQQVKLATPMALAVALDFAGAEVNHLVTSAGVDPVKLRQAHVLSSCLKVVATRATADHLEKLRRALGGHGYARSGGIAELWTTYVQMVTVEGENTVLAGQVARAFGKGGEDELFANMDAGGQGQKMVWTDAQSVAEYLNGAASRAITQWRQAGKTNGPSTQNVAMDAMCMTAGWALVYNALARGLSTMPAAKFAHIFEPLAVVLAGHIVLECLPASALIGSPLSSVDVQAGHAAVAGAIATLRPYLVPLTDAAGFTDRELVSAVGGKDGRVYETILEWAKDEPLNKELVNPAILRELVGPVMGKLGTGMIGKSHL</sequence>
<dbReference type="Pfam" id="PF01756">
    <property type="entry name" value="ACOX"/>
    <property type="match status" value="1"/>
</dbReference>
<comment type="subcellular location">
    <subcellularLocation>
        <location evidence="3">Peroxisome</location>
    </subcellularLocation>
</comment>
<evidence type="ECO:0000256" key="10">
    <source>
        <dbReference type="ARBA" id="ARBA00023098"/>
    </source>
</evidence>
<feature type="domain" description="Acyl-coenzyme A oxidase N-terminal" evidence="17">
    <location>
        <begin position="62"/>
        <end position="171"/>
    </location>
</feature>
<comment type="similarity">
    <text evidence="5 12">Belongs to the acyl-CoA oxidase family.</text>
</comment>
<dbReference type="GO" id="GO:0005777">
    <property type="term" value="C:peroxisome"/>
    <property type="evidence" value="ECO:0007669"/>
    <property type="project" value="UniProtKB-SubCell"/>
</dbReference>
<dbReference type="Gene3D" id="2.40.110.10">
    <property type="entry name" value="Butyryl-CoA Dehydrogenase, subunit A, domain 2"/>
    <property type="match status" value="1"/>
</dbReference>
<keyword evidence="7 12" id="KW-0274">FAD</keyword>
<comment type="caution">
    <text evidence="19">The sequence shown here is derived from an EMBL/GenBank/DDBJ whole genome shotgun (WGS) entry which is preliminary data.</text>
</comment>
<dbReference type="UniPathway" id="UPA00661"/>
<accession>A0A1Y2HF40</accession>
<dbReference type="Pfam" id="PF22924">
    <property type="entry name" value="ACOX_C_alpha1"/>
    <property type="match status" value="1"/>
</dbReference>
<feature type="active site" description="Proton acceptor" evidence="13">
    <location>
        <position position="458"/>
    </location>
</feature>
<keyword evidence="20" id="KW-1185">Reference proteome</keyword>
<name>A0A1Y2HF40_9FUNG</name>
<dbReference type="InterPro" id="IPR002655">
    <property type="entry name" value="Acyl-CoA_oxidase_C"/>
</dbReference>
<dbReference type="InterPro" id="IPR029320">
    <property type="entry name" value="Acyl-CoA_ox_N"/>
</dbReference>
<keyword evidence="6 12" id="KW-0285">Flavoprotein</keyword>